<organism evidence="7 8">
    <name type="scientific">Chlamydomonas incerta</name>
    <dbReference type="NCBI Taxonomy" id="51695"/>
    <lineage>
        <taxon>Eukaryota</taxon>
        <taxon>Viridiplantae</taxon>
        <taxon>Chlorophyta</taxon>
        <taxon>core chlorophytes</taxon>
        <taxon>Chlorophyceae</taxon>
        <taxon>CS clade</taxon>
        <taxon>Chlamydomonadales</taxon>
        <taxon>Chlamydomonadaceae</taxon>
        <taxon>Chlamydomonas</taxon>
    </lineage>
</organism>
<comment type="caution">
    <text evidence="7">The sequence shown here is derived from an EMBL/GenBank/DDBJ whole genome shotgun (WGS) entry which is preliminary data.</text>
</comment>
<dbReference type="Gene3D" id="3.40.50.150">
    <property type="entry name" value="Vaccinia Virus protein VP39"/>
    <property type="match status" value="1"/>
</dbReference>
<protein>
    <recommendedName>
        <fullName evidence="1">type I protein arginine methyltransferase</fullName>
        <ecNumber evidence="1">2.1.1.319</ecNumber>
    </recommendedName>
</protein>
<evidence type="ECO:0000256" key="4">
    <source>
        <dbReference type="ARBA" id="ARBA00023163"/>
    </source>
</evidence>
<evidence type="ECO:0000256" key="3">
    <source>
        <dbReference type="ARBA" id="ARBA00023015"/>
    </source>
</evidence>
<feature type="region of interest" description="Disordered" evidence="6">
    <location>
        <begin position="727"/>
        <end position="752"/>
    </location>
</feature>
<feature type="compositionally biased region" description="Gly residues" evidence="6">
    <location>
        <begin position="1087"/>
        <end position="1100"/>
    </location>
</feature>
<gene>
    <name evidence="7" type="ORF">HXX76_014314</name>
</gene>
<feature type="region of interest" description="Disordered" evidence="6">
    <location>
        <begin position="335"/>
        <end position="357"/>
    </location>
</feature>
<dbReference type="OrthoDB" id="546712at2759"/>
<evidence type="ECO:0000256" key="5">
    <source>
        <dbReference type="ARBA" id="ARBA00049086"/>
    </source>
</evidence>
<proteinExistence type="predicted"/>
<accession>A0A835SFT8</accession>
<feature type="region of interest" description="Disordered" evidence="6">
    <location>
        <begin position="1085"/>
        <end position="1108"/>
    </location>
</feature>
<keyword evidence="3" id="KW-0805">Transcription regulation</keyword>
<feature type="region of interest" description="Disordered" evidence="6">
    <location>
        <begin position="156"/>
        <end position="177"/>
    </location>
</feature>
<dbReference type="GO" id="GO:0070611">
    <property type="term" value="F:histone H3R2 methyltransferase activity"/>
    <property type="evidence" value="ECO:0007669"/>
    <property type="project" value="TreeGrafter"/>
</dbReference>
<keyword evidence="8" id="KW-1185">Reference proteome</keyword>
<keyword evidence="4" id="KW-0804">Transcription</keyword>
<dbReference type="GO" id="GO:0035242">
    <property type="term" value="F:protein-arginine omega-N asymmetric methyltransferase activity"/>
    <property type="evidence" value="ECO:0007669"/>
    <property type="project" value="UniProtKB-EC"/>
</dbReference>
<dbReference type="EC" id="2.1.1.319" evidence="1"/>
<reference evidence="7" key="1">
    <citation type="journal article" date="2020" name="bioRxiv">
        <title>Comparative genomics of Chlamydomonas.</title>
        <authorList>
            <person name="Craig R.J."/>
            <person name="Hasan A.R."/>
            <person name="Ness R.W."/>
            <person name="Keightley P.D."/>
        </authorList>
    </citation>
    <scope>NUCLEOTIDE SEQUENCE</scope>
    <source>
        <strain evidence="7">SAG 7.73</strain>
    </source>
</reference>
<feature type="region of interest" description="Disordered" evidence="6">
    <location>
        <begin position="836"/>
        <end position="870"/>
    </location>
</feature>
<keyword evidence="2" id="KW-0949">S-adenosyl-L-methionine</keyword>
<dbReference type="Gene3D" id="2.70.160.11">
    <property type="entry name" value="Hnrnp arginine n-methyltransferase1"/>
    <property type="match status" value="2"/>
</dbReference>
<dbReference type="Proteomes" id="UP000650467">
    <property type="component" value="Unassembled WGS sequence"/>
</dbReference>
<feature type="compositionally biased region" description="Acidic residues" evidence="6">
    <location>
        <begin position="1008"/>
        <end position="1030"/>
    </location>
</feature>
<evidence type="ECO:0000256" key="1">
    <source>
        <dbReference type="ARBA" id="ARBA00011925"/>
    </source>
</evidence>
<dbReference type="InterPro" id="IPR029063">
    <property type="entry name" value="SAM-dependent_MTases_sf"/>
</dbReference>
<feature type="compositionally biased region" description="Gly residues" evidence="6">
    <location>
        <begin position="737"/>
        <end position="752"/>
    </location>
</feature>
<sequence length="1226" mass="120605">MFVQKLNPLTGEADWVLVNDPGLGDKDDASADLVATSSYLDMLTDSRRNAAYAAALRRVIPAVAKATAAKAAKANAAAEPADAAAAAGTATAAAAATTGAVVGRGVRVLDIGTGTGLLAMMAARTLEQLQPAAGSSTAAPATAAATDGAAAPAAATAGAAGDGKGDGKEALPPDAPPSAPVAACEVFPPMQNLSRKVIAANGLSPLIRVVNKRSDEMVVRPPPGAAAAAAAATAGAAAAAPTPQQQRLAAARARAAAAAAGGAPGSDPDPIDMYERVDVVVTEIFDSELLGEGMIPTMRHAVQHLIKEGGVVIPAHSRVYGQVVECPTMHHMAGLRRGGSGAGGSSTSGGGGGSSSTAVDAAATAAAGRVLDVLGQLDGRARAALHGGGGSEDDMYEVREMHVDLLHEYDVRRGALAAAGSFAAPDPSSSSSAAAAAAASPVAPQQAQAQQQLSIRPLSEPFLMFDFDWLRPPPPSGRKTRVRVPATAAGSAHAVLLWWQLGMTPADSPAALDAATAAAAAATSATATAKAAAGEATEAVAAGDAPPPPLLLSTAPRWLIDRGAAGGDGGPSAECGLRQGWRDHWKQCWVQLAAEAPALAPGQVLTLAFEHDDVSLRGKMVGGGGSSDAAVAAAAGATADAPAAPAVAPAAAPAGKEAAGGGSSGSSNAKEVLAALRAEAAERQQLIPLMGCLGPQALWQLGDEARLATFSAALQRALEQAGAAPAAAGAEAAQPEAGGGGGGGAGGGGAGGGSAGGGGAEVVVVDGSLALGLLAAAHPAVASVTLLQESSMAVGEWIAAAAARLGAAAAAKIRPVRAEAYFKRLAAGGGGGGAKAAAAASSASSSSQPGKQEQQQQVQQQQQQQQQGQQQGQQGPLVLLAEPYFSEFEQLVPWAHLRFWRDYDVIRGSAVTAAAAVAAGGGGATAKRGGGAGAGAKGGRRRRVVCLPARARLMAVAVSLPELYRTRTALGRIEGLDLSPANNVLGVVGGGGGGGDAGGGGKAKRGEEEEEEDADVRGDEDDDEEAEGDAEGAGGRQPLPILPYAMWQAGGGYRELSARTPLLTLDCTGHLGDVEGEAVLQLLQPQPGGGGAGGVGGGAAGQQQGEREGEGCVEVHAVVLWLEYDLLTGGEEEEEEGGSEERGRSGSRRLVVSTGPCPLGGPGPAVQGVHLLPQPLRLAAAAAAGGGGAAASGGDVGSGGTCPRLHVAAEFDGLDADVSVTVTPLP</sequence>
<dbReference type="PANTHER" id="PTHR11006">
    <property type="entry name" value="PROTEIN ARGININE N-METHYLTRANSFERASE"/>
    <property type="match status" value="1"/>
</dbReference>
<dbReference type="SUPFAM" id="SSF53335">
    <property type="entry name" value="S-adenosyl-L-methionine-dependent methyltransferases"/>
    <property type="match status" value="1"/>
</dbReference>
<feature type="region of interest" description="Disordered" evidence="6">
    <location>
        <begin position="1129"/>
        <end position="1149"/>
    </location>
</feature>
<dbReference type="InterPro" id="IPR025799">
    <property type="entry name" value="Arg_MeTrfase"/>
</dbReference>
<dbReference type="AlphaFoldDB" id="A0A835SFT8"/>
<feature type="compositionally biased region" description="Low complexity" evidence="6">
    <location>
        <begin position="727"/>
        <end position="736"/>
    </location>
</feature>
<evidence type="ECO:0000313" key="8">
    <source>
        <dbReference type="Proteomes" id="UP000650467"/>
    </source>
</evidence>
<feature type="compositionally biased region" description="Gly residues" evidence="6">
    <location>
        <begin position="336"/>
        <end position="354"/>
    </location>
</feature>
<evidence type="ECO:0000256" key="6">
    <source>
        <dbReference type="SAM" id="MobiDB-lite"/>
    </source>
</evidence>
<dbReference type="EMBL" id="JAEHOC010000062">
    <property type="protein sequence ID" value="KAG2424741.1"/>
    <property type="molecule type" value="Genomic_DNA"/>
</dbReference>
<feature type="region of interest" description="Disordered" evidence="6">
    <location>
        <begin position="989"/>
        <end position="1039"/>
    </location>
</feature>
<comment type="catalytic activity">
    <reaction evidence="5">
        <text>L-arginyl-[protein] + 2 S-adenosyl-L-methionine = N(omega),N(omega)-dimethyl-L-arginyl-[protein] + 2 S-adenosyl-L-homocysteine + 2 H(+)</text>
        <dbReference type="Rhea" id="RHEA:48096"/>
        <dbReference type="Rhea" id="RHEA-COMP:10532"/>
        <dbReference type="Rhea" id="RHEA-COMP:11991"/>
        <dbReference type="ChEBI" id="CHEBI:15378"/>
        <dbReference type="ChEBI" id="CHEBI:29965"/>
        <dbReference type="ChEBI" id="CHEBI:57856"/>
        <dbReference type="ChEBI" id="CHEBI:59789"/>
        <dbReference type="ChEBI" id="CHEBI:61897"/>
        <dbReference type="EC" id="2.1.1.319"/>
    </reaction>
</comment>
<name>A0A835SFT8_CHLIN</name>
<evidence type="ECO:0000256" key="2">
    <source>
        <dbReference type="ARBA" id="ARBA00022691"/>
    </source>
</evidence>
<dbReference type="PANTHER" id="PTHR11006:SF10">
    <property type="entry name" value="HISTONE-ARGININE METHYLTRANSFERASE CARMER-RELATED"/>
    <property type="match status" value="1"/>
</dbReference>
<feature type="compositionally biased region" description="Gly residues" evidence="6">
    <location>
        <begin position="989"/>
        <end position="1001"/>
    </location>
</feature>
<evidence type="ECO:0000313" key="7">
    <source>
        <dbReference type="EMBL" id="KAG2424741.1"/>
    </source>
</evidence>